<dbReference type="RefSeq" id="WP_074724212.1">
    <property type="nucleotide sequence ID" value="NZ_CBCRVS010000001.1"/>
</dbReference>
<gene>
    <name evidence="3" type="ORF">SAMN05444355_11371</name>
</gene>
<evidence type="ECO:0000313" key="3">
    <source>
        <dbReference type="EMBL" id="SER48341.1"/>
    </source>
</evidence>
<dbReference type="SUPFAM" id="SSF52402">
    <property type="entry name" value="Adenine nucleotide alpha hydrolases-like"/>
    <property type="match status" value="1"/>
</dbReference>
<accession>A0A1H9PJC2</accession>
<name>A0A1H9PJC2_FLAFI</name>
<dbReference type="EMBL" id="FOFZ01000013">
    <property type="protein sequence ID" value="SER48341.1"/>
    <property type="molecule type" value="Genomic_DNA"/>
</dbReference>
<dbReference type="PRINTS" id="PR01438">
    <property type="entry name" value="UNVRSLSTRESS"/>
</dbReference>
<protein>
    <submittedName>
        <fullName evidence="3">Nucleotide-binding universal stress protein, UspA family</fullName>
    </submittedName>
</protein>
<organism evidence="3 4">
    <name type="scientific">Flavobacterium frigoris</name>
    <dbReference type="NCBI Taxonomy" id="229204"/>
    <lineage>
        <taxon>Bacteria</taxon>
        <taxon>Pseudomonadati</taxon>
        <taxon>Bacteroidota</taxon>
        <taxon>Flavobacteriia</taxon>
        <taxon>Flavobacteriales</taxon>
        <taxon>Flavobacteriaceae</taxon>
        <taxon>Flavobacterium</taxon>
    </lineage>
</organism>
<dbReference type="Proteomes" id="UP000183658">
    <property type="component" value="Unassembled WGS sequence"/>
</dbReference>
<evidence type="ECO:0000256" key="1">
    <source>
        <dbReference type="ARBA" id="ARBA00008791"/>
    </source>
</evidence>
<comment type="similarity">
    <text evidence="1">Belongs to the universal stress protein A family.</text>
</comment>
<dbReference type="Pfam" id="PF00582">
    <property type="entry name" value="Usp"/>
    <property type="match status" value="1"/>
</dbReference>
<dbReference type="InterPro" id="IPR006015">
    <property type="entry name" value="Universal_stress_UspA"/>
</dbReference>
<proteinExistence type="inferred from homology"/>
<dbReference type="InterPro" id="IPR006016">
    <property type="entry name" value="UspA"/>
</dbReference>
<evidence type="ECO:0000259" key="2">
    <source>
        <dbReference type="Pfam" id="PF00582"/>
    </source>
</evidence>
<dbReference type="OrthoDB" id="9788959at2"/>
<keyword evidence="4" id="KW-1185">Reference proteome</keyword>
<evidence type="ECO:0000313" key="4">
    <source>
        <dbReference type="Proteomes" id="UP000183658"/>
    </source>
</evidence>
<dbReference type="AlphaFoldDB" id="A0A1H9PJC2"/>
<dbReference type="PANTHER" id="PTHR46268:SF6">
    <property type="entry name" value="UNIVERSAL STRESS PROTEIN UP12"/>
    <property type="match status" value="1"/>
</dbReference>
<reference evidence="4" key="1">
    <citation type="submission" date="2016-10" db="EMBL/GenBank/DDBJ databases">
        <authorList>
            <person name="Varghese N."/>
            <person name="Submissions S."/>
        </authorList>
    </citation>
    <scope>NUCLEOTIDE SEQUENCE [LARGE SCALE GENOMIC DNA]</scope>
    <source>
        <strain evidence="4">DSM 15719</strain>
    </source>
</reference>
<dbReference type="CDD" id="cd00293">
    <property type="entry name" value="USP-like"/>
    <property type="match status" value="1"/>
</dbReference>
<dbReference type="Gene3D" id="3.40.50.12370">
    <property type="match status" value="1"/>
</dbReference>
<sequence>MMDKILVTTDFSSNSKAACRFAIQLALQHKCELTFFHSYYIANLGLITGEDLVDFENNAAHKIQKKLNKFVEILYKDIDESQFIKKCVIKSGVLVDTNIREYARENNFSFICISTRGSGKLKKIFGSNTSNLIRHSIVPVIAVPFNYRSSEINKIIYASDLLNFQTEMKKVSAFAKPLKAQIEILHFEFPTDVTVSPISLDAMMMTNAALNVKMHFEKINLTESLVLNIQRVIKKSKPSVVIMFTEQSRSFFEKIFHPSKSVNYSFNAKFPLLVFNKT</sequence>
<feature type="domain" description="UspA" evidence="2">
    <location>
        <begin position="1"/>
        <end position="144"/>
    </location>
</feature>
<dbReference type="PANTHER" id="PTHR46268">
    <property type="entry name" value="STRESS RESPONSE PROTEIN NHAX"/>
    <property type="match status" value="1"/>
</dbReference>